<accession>A0ACB9I374</accession>
<name>A0ACB9I374_9ASTR</name>
<gene>
    <name evidence="1" type="ORF">L1987_30800</name>
</gene>
<dbReference type="EMBL" id="CM042027">
    <property type="protein sequence ID" value="KAI3802659.1"/>
    <property type="molecule type" value="Genomic_DNA"/>
</dbReference>
<protein>
    <submittedName>
        <fullName evidence="1">Uncharacterized protein</fullName>
    </submittedName>
</protein>
<organism evidence="1 2">
    <name type="scientific">Smallanthus sonchifolius</name>
    <dbReference type="NCBI Taxonomy" id="185202"/>
    <lineage>
        <taxon>Eukaryota</taxon>
        <taxon>Viridiplantae</taxon>
        <taxon>Streptophyta</taxon>
        <taxon>Embryophyta</taxon>
        <taxon>Tracheophyta</taxon>
        <taxon>Spermatophyta</taxon>
        <taxon>Magnoliopsida</taxon>
        <taxon>eudicotyledons</taxon>
        <taxon>Gunneridae</taxon>
        <taxon>Pentapetalae</taxon>
        <taxon>asterids</taxon>
        <taxon>campanulids</taxon>
        <taxon>Asterales</taxon>
        <taxon>Asteraceae</taxon>
        <taxon>Asteroideae</taxon>
        <taxon>Heliantheae alliance</taxon>
        <taxon>Millerieae</taxon>
        <taxon>Smallanthus</taxon>
    </lineage>
</organism>
<comment type="caution">
    <text evidence="1">The sequence shown here is derived from an EMBL/GenBank/DDBJ whole genome shotgun (WGS) entry which is preliminary data.</text>
</comment>
<keyword evidence="2" id="KW-1185">Reference proteome</keyword>
<evidence type="ECO:0000313" key="1">
    <source>
        <dbReference type="EMBL" id="KAI3802659.1"/>
    </source>
</evidence>
<reference evidence="1 2" key="2">
    <citation type="journal article" date="2022" name="Mol. Ecol. Resour.">
        <title>The genomes of chicory, endive, great burdock and yacon provide insights into Asteraceae paleo-polyploidization history and plant inulin production.</title>
        <authorList>
            <person name="Fan W."/>
            <person name="Wang S."/>
            <person name="Wang H."/>
            <person name="Wang A."/>
            <person name="Jiang F."/>
            <person name="Liu H."/>
            <person name="Zhao H."/>
            <person name="Xu D."/>
            <person name="Zhang Y."/>
        </authorList>
    </citation>
    <scope>NUCLEOTIDE SEQUENCE [LARGE SCALE GENOMIC DNA]</scope>
    <source>
        <strain evidence="2">cv. Yunnan</strain>
        <tissue evidence="1">Leaves</tissue>
    </source>
</reference>
<proteinExistence type="predicted"/>
<sequence>MSSRARNQSTEEGEVAICSDSEEGYYIPPTQLPCLVVQNGSLEVSLHHGAHSSIDLSLREMGGSKEGSFLSILTKAGNDKELINATNHPTLRSRVPPIERNAKTTYPQTKLKRKKNRLASFISKLDD</sequence>
<evidence type="ECO:0000313" key="2">
    <source>
        <dbReference type="Proteomes" id="UP001056120"/>
    </source>
</evidence>
<reference evidence="2" key="1">
    <citation type="journal article" date="2022" name="Mol. Ecol. Resour.">
        <title>The genomes of chicory, endive, great burdock and yacon provide insights into Asteraceae palaeo-polyploidization history and plant inulin production.</title>
        <authorList>
            <person name="Fan W."/>
            <person name="Wang S."/>
            <person name="Wang H."/>
            <person name="Wang A."/>
            <person name="Jiang F."/>
            <person name="Liu H."/>
            <person name="Zhao H."/>
            <person name="Xu D."/>
            <person name="Zhang Y."/>
        </authorList>
    </citation>
    <scope>NUCLEOTIDE SEQUENCE [LARGE SCALE GENOMIC DNA]</scope>
    <source>
        <strain evidence="2">cv. Yunnan</strain>
    </source>
</reference>
<dbReference type="Proteomes" id="UP001056120">
    <property type="component" value="Linkage Group LG10"/>
</dbReference>